<evidence type="ECO:0000259" key="8">
    <source>
        <dbReference type="SMART" id="SM00560"/>
    </source>
</evidence>
<dbReference type="Gene3D" id="2.60.120.200">
    <property type="match status" value="3"/>
</dbReference>
<dbReference type="GO" id="GO:0005886">
    <property type="term" value="C:plasma membrane"/>
    <property type="evidence" value="ECO:0007669"/>
    <property type="project" value="UniProtKB-SubCell"/>
</dbReference>
<dbReference type="InterPro" id="IPR013783">
    <property type="entry name" value="Ig-like_fold"/>
</dbReference>
<dbReference type="SUPFAM" id="SSF52058">
    <property type="entry name" value="L domain-like"/>
    <property type="match status" value="1"/>
</dbReference>
<sequence length="2042" mass="220817">MLLSVVAFFSATSYAQTRKVYINFNKDNPAASPWNNMNADPLAGTALVDLMDDQGQGTGIGITLVDSWTGVGTSGATTGSDSGVYPDNVLKSYYRVYQTSANLKVTGLIPNRNYTFRFLSSRNTDLNPYTDFTIGAQTVTTNAAYNTTTLGEIANVTSDANGEAIITVSNTPGYTQGYLNGMEVEYATSYDFKDGAVELSHTTSWCSDPAAYTTVGMTADGPAASCNANSPLNNVWFKFQATSNEVAVDLSGSGLTRASMTLWDASSNELACGIDHNYGEISLSSLSLTPGEWYYISVDNRLDNSVYRGNFSLCIKDQATYDFKERAVEVSHTTEWCSDAAAYTTLGMSPDGPAVSCNSFSPQNNAWFKFQATANEISIELNTPSGGLSHASMTLWDASFNELDCRIDHAGEYGKISLSSVSLTPGELYYISVDNNHTSSVYKGAFGLCIKDKASYDFVEGAIELPHTTQWCSDAAAYTTLGMTPDGPAVSCNSLSPQNNVWFKFQATANEIIIDLNTNSGGLSHASMTLWDASLNELECRIDYAGQYGKISLSTVSLIPGELYYLSVDNNHSSSVYKGSFGLCIDNTVPSFEWNFNACAGGTLTESINGMHGTVYGAQWTEGFSQQGLYLDGVDDYASIPDDPTNNFGGNNFTVAYWVKKMAPTNNNDNIMGVAKWNIGGESGTNEWLLNIGGQNSEYPHFNIESGTIKYKAISATPLTVGQWHHLAGVREGSQLKLYQDGVLVATTEVGSAVINNTNLPVYIGRMAAEGYNSHAVFDELKLYNYALSASEISNEAVAVSSPVSCNKEWAWNFNSCEGAVLTENVNGLNGVINGATWSGGYNDKGLSFDGINDYATLTGSEDDLSFIQNTGVFTISLFIKLKDLNARSVFLGSSGTTKYKGFGLMYETYGGSYGDHQLRFTSTIGEPGTVNLALGAQNTINDNNWHHVAVVGDGANIKFYVDGIQDGTETALQHYATGTSDYSVSLGQFVDNYGNLFLPYNGSLDELKIYNRTLDATEIAQLAQVPFNSVLCDRKDWSWNFNSCEGTVLSESVNGLNGTVTGATWTEGYNEQGLYLDGVDDYVSIPDDPTNDFGDNNFTIAYWVKKMAPTSNSDNVMGVAKWNIGSDVGTNEWVLNIGGTNSEYPQFNIESGDVKYKAISTTPLTVGQWHHLAGVREGSQLKLYQDGVLVATTEVGSAVINNTNLPVYIGRMAQAGYNSQAIFDELKIYNYALSDTEVGQLAGLILNPVGCTVIEPTTPTSNVFFSNVTEHSMEINWTNGDGSGRIVLMREWQTPTTTGLPKDGTEYSWNSDASLAPYIGANRVMYVGSGSGTTITGLDLNKYYGFAIFEFNGSGTNIDYLVSNRGSGGQYTAGAAPQPTVSSSSIEINSITETSAHISWVSGDGEKRLIIARVNQLPTSSGEPKDGWDYNFNADFSSAPGIGPNKIVYEGTGNEMTISGLLPNTKYGIKIFEFNGYDSLTNYMGSGAGAVFTTLTNGVVPDVNEITALRDLYETTGGATWTNTTGWPTDWSTITSVDQIAGWHGITALNGDVVFIDLNNNGLAGNLPVSLNDLQALQVLRLHQNSLTGGIPDIRDLKALEELHLSNNNLGGSIPSWITGLTALQDLGLENCGLTGEIPDDIGNLNNLDLLSLRINQLIGDLPPSIGSLTKLVNLRVDVNQLTGPIPDMRNLQQLQLLDLNRNELDGIIPEWLGSLGALKYIRIWNNNFTGPIPASLGNLGQLEQLHLGYCQLTGSIPEEIVQLPKLKYLYLNNNLLEGALPEVPATSLLRDVYLSNNKVSVPVLKSLPGITKLLVDNTWVSFAEIENNMPDAGTPQFSTFIYSPQQLVVAPVSRDYYVGQDLIVENDRAGGANTLYQWQKWNGSTWEDIVEASAMDLSLPAPGPEEDNQRYRCKMTNTVITDVELFSSEFILNAIVSKDFYTIADGNWDDPSIWSNISGGATVNNVPTRYDIVFIEGHDVKVSTEVSCLGMNINALQPGKVEVAGQAAYLIVNGEIVIEGPAEKGKKMLVVNNGGKIECR</sequence>
<dbReference type="SUPFAM" id="SSF49899">
    <property type="entry name" value="Concanavalin A-like lectins/glucanases"/>
    <property type="match status" value="3"/>
</dbReference>
<feature type="domain" description="LamG-like jellyroll fold" evidence="8">
    <location>
        <begin position="872"/>
        <end position="1018"/>
    </location>
</feature>
<dbReference type="FunFam" id="3.80.10.10:FF:000383">
    <property type="entry name" value="Leucine-rich repeat receptor protein kinase EMS1"/>
    <property type="match status" value="1"/>
</dbReference>
<proteinExistence type="predicted"/>
<dbReference type="SMART" id="SM00060">
    <property type="entry name" value="FN3"/>
    <property type="match status" value="2"/>
</dbReference>
<evidence type="ECO:0000259" key="7">
    <source>
        <dbReference type="SMART" id="SM00060"/>
    </source>
</evidence>
<dbReference type="InterPro" id="IPR003961">
    <property type="entry name" value="FN3_dom"/>
</dbReference>
<evidence type="ECO:0000313" key="9">
    <source>
        <dbReference type="EMBL" id="ELR69992.1"/>
    </source>
</evidence>
<gene>
    <name evidence="9" type="ORF">C900_04436</name>
</gene>
<dbReference type="SMART" id="SM00560">
    <property type="entry name" value="LamGL"/>
    <property type="match status" value="3"/>
</dbReference>
<evidence type="ECO:0000256" key="6">
    <source>
        <dbReference type="ARBA" id="ARBA00023157"/>
    </source>
</evidence>
<dbReference type="InterPro" id="IPR006558">
    <property type="entry name" value="LamG-like"/>
</dbReference>
<evidence type="ECO:0000313" key="10">
    <source>
        <dbReference type="Proteomes" id="UP000011135"/>
    </source>
</evidence>
<dbReference type="EMBL" id="AMZN01000063">
    <property type="protein sequence ID" value="ELR69992.1"/>
    <property type="molecule type" value="Genomic_DNA"/>
</dbReference>
<keyword evidence="6" id="KW-1015">Disulfide bond</keyword>
<keyword evidence="2" id="KW-0472">Membrane</keyword>
<keyword evidence="4" id="KW-0732">Signal</keyword>
<comment type="caution">
    <text evidence="9">The sequence shown here is derived from an EMBL/GenBank/DDBJ whole genome shotgun (WGS) entry which is preliminary data.</text>
</comment>
<accession>L8JRK3</accession>
<feature type="domain" description="LamG-like jellyroll fold" evidence="8">
    <location>
        <begin position="651"/>
        <end position="791"/>
    </location>
</feature>
<feature type="domain" description="Fibronectin type-III" evidence="7">
    <location>
        <begin position="1257"/>
        <end position="1358"/>
    </location>
</feature>
<keyword evidence="10" id="KW-1185">Reference proteome</keyword>
<dbReference type="Pfam" id="PF13855">
    <property type="entry name" value="LRR_8"/>
    <property type="match status" value="1"/>
</dbReference>
<evidence type="ECO:0000256" key="4">
    <source>
        <dbReference type="ARBA" id="ARBA00022729"/>
    </source>
</evidence>
<dbReference type="Pfam" id="PF13385">
    <property type="entry name" value="Laminin_G_3"/>
    <property type="match status" value="3"/>
</dbReference>
<dbReference type="SUPFAM" id="SSF49265">
    <property type="entry name" value="Fibronectin type III"/>
    <property type="match status" value="1"/>
</dbReference>
<name>L8JRK3_9BACT</name>
<organism evidence="9 10">
    <name type="scientific">Fulvivirga imtechensis AK7</name>
    <dbReference type="NCBI Taxonomy" id="1237149"/>
    <lineage>
        <taxon>Bacteria</taxon>
        <taxon>Pseudomonadati</taxon>
        <taxon>Bacteroidota</taxon>
        <taxon>Cytophagia</taxon>
        <taxon>Cytophagales</taxon>
        <taxon>Fulvivirgaceae</taxon>
        <taxon>Fulvivirga</taxon>
    </lineage>
</organism>
<dbReference type="GO" id="GO:0004553">
    <property type="term" value="F:hydrolase activity, hydrolyzing O-glycosyl compounds"/>
    <property type="evidence" value="ECO:0007669"/>
    <property type="project" value="UniProtKB-ARBA"/>
</dbReference>
<dbReference type="InterPro" id="IPR032675">
    <property type="entry name" value="LRR_dom_sf"/>
</dbReference>
<comment type="subcellular location">
    <subcellularLocation>
        <location evidence="1">Cell membrane</location>
    </subcellularLocation>
</comment>
<keyword evidence="2" id="KW-1003">Cell membrane</keyword>
<evidence type="ECO:0000256" key="5">
    <source>
        <dbReference type="ARBA" id="ARBA00022737"/>
    </source>
</evidence>
<dbReference type="FunFam" id="3.80.10.10:FF:000041">
    <property type="entry name" value="LRR receptor-like serine/threonine-protein kinase ERECTA"/>
    <property type="match status" value="1"/>
</dbReference>
<feature type="domain" description="LamG-like jellyroll fold" evidence="8">
    <location>
        <begin position="1097"/>
        <end position="1237"/>
    </location>
</feature>
<feature type="domain" description="Fibronectin type-III" evidence="7">
    <location>
        <begin position="1378"/>
        <end position="1480"/>
    </location>
</feature>
<dbReference type="Gene3D" id="2.60.40.10">
    <property type="entry name" value="Immunoglobulins"/>
    <property type="match status" value="1"/>
</dbReference>
<evidence type="ECO:0000256" key="1">
    <source>
        <dbReference type="ARBA" id="ARBA00004236"/>
    </source>
</evidence>
<dbReference type="SMART" id="SM00369">
    <property type="entry name" value="LRR_TYP"/>
    <property type="match status" value="5"/>
</dbReference>
<dbReference type="eggNOG" id="COG4886">
    <property type="taxonomic scope" value="Bacteria"/>
</dbReference>
<dbReference type="Gene3D" id="3.80.10.10">
    <property type="entry name" value="Ribonuclease Inhibitor"/>
    <property type="match status" value="2"/>
</dbReference>
<protein>
    <submittedName>
        <fullName evidence="9">Uncharacterized protein</fullName>
    </submittedName>
</protein>
<dbReference type="STRING" id="1237149.C900_04436"/>
<dbReference type="GO" id="GO:0005975">
    <property type="term" value="P:carbohydrate metabolic process"/>
    <property type="evidence" value="ECO:0007669"/>
    <property type="project" value="UniProtKB-ARBA"/>
</dbReference>
<keyword evidence="3" id="KW-0433">Leucine-rich repeat</keyword>
<evidence type="ECO:0000256" key="2">
    <source>
        <dbReference type="ARBA" id="ARBA00022475"/>
    </source>
</evidence>
<dbReference type="Proteomes" id="UP000011135">
    <property type="component" value="Unassembled WGS sequence"/>
</dbReference>
<reference evidence="9 10" key="1">
    <citation type="submission" date="2012-12" db="EMBL/GenBank/DDBJ databases">
        <title>Genome assembly of Fulvivirga imtechensis AK7.</title>
        <authorList>
            <person name="Nupur N."/>
            <person name="Khatri I."/>
            <person name="Kumar R."/>
            <person name="Subramanian S."/>
            <person name="Pinnaka A."/>
        </authorList>
    </citation>
    <scope>NUCLEOTIDE SEQUENCE [LARGE SCALE GENOMIC DNA]</scope>
    <source>
        <strain evidence="9 10">AK7</strain>
    </source>
</reference>
<dbReference type="Pfam" id="PF00560">
    <property type="entry name" value="LRR_1"/>
    <property type="match status" value="3"/>
</dbReference>
<dbReference type="InterPro" id="IPR013320">
    <property type="entry name" value="ConA-like_dom_sf"/>
</dbReference>
<dbReference type="InterPro" id="IPR036116">
    <property type="entry name" value="FN3_sf"/>
</dbReference>
<dbReference type="InterPro" id="IPR001611">
    <property type="entry name" value="Leu-rich_rpt"/>
</dbReference>
<keyword evidence="5" id="KW-0677">Repeat</keyword>
<dbReference type="PANTHER" id="PTHR48057">
    <property type="entry name" value="LEUCINE-RICH REPEAT SERINE/THREONINE-PROTEIN KINASE 1"/>
    <property type="match status" value="1"/>
</dbReference>
<evidence type="ECO:0000256" key="3">
    <source>
        <dbReference type="ARBA" id="ARBA00022614"/>
    </source>
</evidence>
<dbReference type="eggNOG" id="COG4733">
    <property type="taxonomic scope" value="Bacteria"/>
</dbReference>
<dbReference type="eggNOG" id="COG5306">
    <property type="taxonomic scope" value="Bacteria"/>
</dbReference>
<dbReference type="InterPro" id="IPR052595">
    <property type="entry name" value="LRRC69/RLP"/>
</dbReference>
<dbReference type="InterPro" id="IPR003591">
    <property type="entry name" value="Leu-rich_rpt_typical-subtyp"/>
</dbReference>